<keyword evidence="3" id="KW-1185">Reference proteome</keyword>
<gene>
    <name evidence="2" type="ORF">QM481_20495</name>
</gene>
<dbReference type="InterPro" id="IPR005901">
    <property type="entry name" value="GLPGLI"/>
</dbReference>
<organism evidence="2 3">
    <name type="scientific">Flectobacillus rivi</name>
    <dbReference type="NCBI Taxonomy" id="2984209"/>
    <lineage>
        <taxon>Bacteria</taxon>
        <taxon>Pseudomonadati</taxon>
        <taxon>Bacteroidota</taxon>
        <taxon>Cytophagia</taxon>
        <taxon>Cytophagales</taxon>
        <taxon>Flectobacillaceae</taxon>
        <taxon>Flectobacillus</taxon>
    </lineage>
</organism>
<dbReference type="NCBIfam" id="TIGR01200">
    <property type="entry name" value="GLPGLI"/>
    <property type="match status" value="1"/>
</dbReference>
<sequence>MKKMTLIILLLAFGVWAKAQKNEGEVTFKRTTSWTKMNDQMTFLSKQQKEKNAYMFGNIDISTQTYTLFFSPKGSKYEEKEENTNGYSWRKEQFIIYRDFENETLTDVIDFLGKTYVVEDSLERPQWKILNDIKDVAGHICMKAQIKDPIKNQVIVAWFAQDIKAKAGPERLWGLPGLILELDINNGACVISASKIEFKKLTTELDLPKKIKGSKIKEVGYQQMIEKHVKEKFKEEVNPFWSIRY</sequence>
<proteinExistence type="predicted"/>
<keyword evidence="1" id="KW-0732">Signal</keyword>
<name>A0ABT6Z714_9BACT</name>
<protein>
    <submittedName>
        <fullName evidence="2">GLPGLI family protein</fullName>
    </submittedName>
</protein>
<feature type="signal peptide" evidence="1">
    <location>
        <begin position="1"/>
        <end position="17"/>
    </location>
</feature>
<evidence type="ECO:0000313" key="2">
    <source>
        <dbReference type="EMBL" id="MDI9876928.1"/>
    </source>
</evidence>
<dbReference type="EMBL" id="JASHIE010000016">
    <property type="protein sequence ID" value="MDI9876928.1"/>
    <property type="molecule type" value="Genomic_DNA"/>
</dbReference>
<evidence type="ECO:0000256" key="1">
    <source>
        <dbReference type="SAM" id="SignalP"/>
    </source>
</evidence>
<evidence type="ECO:0000313" key="3">
    <source>
        <dbReference type="Proteomes" id="UP001225761"/>
    </source>
</evidence>
<dbReference type="RefSeq" id="WP_283383110.1">
    <property type="nucleotide sequence ID" value="NZ_JASHIE010000016.1"/>
</dbReference>
<dbReference type="Pfam" id="PF22252">
    <property type="entry name" value="PNGase_F-II_N"/>
    <property type="match status" value="1"/>
</dbReference>
<accession>A0ABT6Z714</accession>
<reference evidence="2 3" key="1">
    <citation type="submission" date="2023-05" db="EMBL/GenBank/DDBJ databases">
        <title>Novel species of genus Flectobacillus isolated from stream in China.</title>
        <authorList>
            <person name="Lu H."/>
        </authorList>
    </citation>
    <scope>NUCLEOTIDE SEQUENCE [LARGE SCALE GENOMIC DNA]</scope>
    <source>
        <strain evidence="2 3">LFS242W</strain>
    </source>
</reference>
<dbReference type="Proteomes" id="UP001225761">
    <property type="component" value="Unassembled WGS sequence"/>
</dbReference>
<comment type="caution">
    <text evidence="2">The sequence shown here is derived from an EMBL/GenBank/DDBJ whole genome shotgun (WGS) entry which is preliminary data.</text>
</comment>
<feature type="chain" id="PRO_5047020462" evidence="1">
    <location>
        <begin position="18"/>
        <end position="245"/>
    </location>
</feature>